<dbReference type="OrthoDB" id="10004641at2759"/>
<dbReference type="PANTHER" id="PTHR24394:SF48">
    <property type="entry name" value="ZINC FINGER PROTEIN 771"/>
    <property type="match status" value="1"/>
</dbReference>
<dbReference type="PROSITE" id="PS50157">
    <property type="entry name" value="ZINC_FINGER_C2H2_2"/>
    <property type="match status" value="4"/>
</dbReference>
<proteinExistence type="predicted"/>
<dbReference type="GO" id="GO:0003677">
    <property type="term" value="F:DNA binding"/>
    <property type="evidence" value="ECO:0007669"/>
    <property type="project" value="UniProtKB-KW"/>
</dbReference>
<feature type="domain" description="C2H2-type" evidence="10">
    <location>
        <begin position="133"/>
        <end position="156"/>
    </location>
</feature>
<evidence type="ECO:0000313" key="11">
    <source>
        <dbReference type="EMBL" id="CAG9864650.1"/>
    </source>
</evidence>
<dbReference type="PANTHER" id="PTHR24394">
    <property type="entry name" value="ZINC FINGER PROTEIN"/>
    <property type="match status" value="1"/>
</dbReference>
<evidence type="ECO:0000256" key="3">
    <source>
        <dbReference type="ARBA" id="ARBA00022737"/>
    </source>
</evidence>
<dbReference type="PROSITE" id="PS00028">
    <property type="entry name" value="ZINC_FINGER_C2H2_1"/>
    <property type="match status" value="2"/>
</dbReference>
<feature type="domain" description="C2H2-type" evidence="10">
    <location>
        <begin position="53"/>
        <end position="81"/>
    </location>
</feature>
<dbReference type="SMART" id="SM00355">
    <property type="entry name" value="ZnF_C2H2"/>
    <property type="match status" value="4"/>
</dbReference>
<dbReference type="GO" id="GO:0008270">
    <property type="term" value="F:zinc ion binding"/>
    <property type="evidence" value="ECO:0007669"/>
    <property type="project" value="UniProtKB-KW"/>
</dbReference>
<dbReference type="EMBL" id="OU900101">
    <property type="protein sequence ID" value="CAG9864650.1"/>
    <property type="molecule type" value="Genomic_DNA"/>
</dbReference>
<keyword evidence="8" id="KW-0539">Nucleus</keyword>
<dbReference type="Proteomes" id="UP001153712">
    <property type="component" value="Chromosome 8"/>
</dbReference>
<reference evidence="11" key="1">
    <citation type="submission" date="2022-01" db="EMBL/GenBank/DDBJ databases">
        <authorList>
            <person name="King R."/>
        </authorList>
    </citation>
    <scope>NUCLEOTIDE SEQUENCE</scope>
</reference>
<evidence type="ECO:0000256" key="1">
    <source>
        <dbReference type="ARBA" id="ARBA00004123"/>
    </source>
</evidence>
<dbReference type="GO" id="GO:0005634">
    <property type="term" value="C:nucleus"/>
    <property type="evidence" value="ECO:0007669"/>
    <property type="project" value="UniProtKB-SubCell"/>
</dbReference>
<gene>
    <name evidence="11" type="ORF">PHYEVI_LOCUS10901</name>
</gene>
<evidence type="ECO:0000256" key="2">
    <source>
        <dbReference type="ARBA" id="ARBA00022723"/>
    </source>
</evidence>
<name>A0A9N9TW78_PHYSR</name>
<dbReference type="FunFam" id="3.30.160.60:FF:000145">
    <property type="entry name" value="Zinc finger protein 574"/>
    <property type="match status" value="1"/>
</dbReference>
<organism evidence="11 12">
    <name type="scientific">Phyllotreta striolata</name>
    <name type="common">Striped flea beetle</name>
    <name type="synonym">Crioceris striolata</name>
    <dbReference type="NCBI Taxonomy" id="444603"/>
    <lineage>
        <taxon>Eukaryota</taxon>
        <taxon>Metazoa</taxon>
        <taxon>Ecdysozoa</taxon>
        <taxon>Arthropoda</taxon>
        <taxon>Hexapoda</taxon>
        <taxon>Insecta</taxon>
        <taxon>Pterygota</taxon>
        <taxon>Neoptera</taxon>
        <taxon>Endopterygota</taxon>
        <taxon>Coleoptera</taxon>
        <taxon>Polyphaga</taxon>
        <taxon>Cucujiformia</taxon>
        <taxon>Chrysomeloidea</taxon>
        <taxon>Chrysomelidae</taxon>
        <taxon>Galerucinae</taxon>
        <taxon>Alticini</taxon>
        <taxon>Phyllotreta</taxon>
    </lineage>
</organism>
<keyword evidence="6" id="KW-0805">Transcription regulation</keyword>
<dbReference type="Gene3D" id="3.30.160.60">
    <property type="entry name" value="Classic Zinc Finger"/>
    <property type="match status" value="2"/>
</dbReference>
<keyword evidence="2" id="KW-0479">Metal-binding</keyword>
<comment type="subcellular location">
    <subcellularLocation>
        <location evidence="1">Nucleus</location>
    </subcellularLocation>
</comment>
<dbReference type="InterPro" id="IPR036236">
    <property type="entry name" value="Znf_C2H2_sf"/>
</dbReference>
<evidence type="ECO:0000259" key="10">
    <source>
        <dbReference type="PROSITE" id="PS50157"/>
    </source>
</evidence>
<keyword evidence="12" id="KW-1185">Reference proteome</keyword>
<evidence type="ECO:0000256" key="5">
    <source>
        <dbReference type="ARBA" id="ARBA00022833"/>
    </source>
</evidence>
<dbReference type="AlphaFoldDB" id="A0A9N9TW78"/>
<feature type="domain" description="C2H2-type" evidence="10">
    <location>
        <begin position="104"/>
        <end position="131"/>
    </location>
</feature>
<dbReference type="SUPFAM" id="SSF57667">
    <property type="entry name" value="beta-beta-alpha zinc fingers"/>
    <property type="match status" value="2"/>
</dbReference>
<keyword evidence="5" id="KW-0862">Zinc</keyword>
<dbReference type="InterPro" id="IPR013087">
    <property type="entry name" value="Znf_C2H2_type"/>
</dbReference>
<protein>
    <recommendedName>
        <fullName evidence="10">C2H2-type domain-containing protein</fullName>
    </recommendedName>
</protein>
<evidence type="ECO:0000256" key="6">
    <source>
        <dbReference type="ARBA" id="ARBA00023015"/>
    </source>
</evidence>
<evidence type="ECO:0000256" key="7">
    <source>
        <dbReference type="ARBA" id="ARBA00023163"/>
    </source>
</evidence>
<dbReference type="Pfam" id="PF00096">
    <property type="entry name" value="zf-C2H2"/>
    <property type="match status" value="3"/>
</dbReference>
<evidence type="ECO:0000256" key="4">
    <source>
        <dbReference type="ARBA" id="ARBA00022771"/>
    </source>
</evidence>
<keyword evidence="7" id="KW-0804">Transcription</keyword>
<keyword evidence="4 9" id="KW-0863">Zinc-finger</keyword>
<sequence length="195" mass="23102">MRNYCDLLRSFDPLRTSSTEYRHECNVCHKSYKNKRHLYRHQKGECIGVEPKFKCEICCNLFRRKYHLSRHMVNRHGVKQEIKIENALTPEVNLQVTENAFQRFTCDRCGRSYKHKTNLCNHKREECGKPPSYFCPVCEKGFKKKQHLQRHLVVHSDFDVTVNDKISSIRQNLPPQLPFYPERMFGFPPSGKPTG</sequence>
<evidence type="ECO:0000256" key="8">
    <source>
        <dbReference type="ARBA" id="ARBA00023242"/>
    </source>
</evidence>
<evidence type="ECO:0000313" key="12">
    <source>
        <dbReference type="Proteomes" id="UP001153712"/>
    </source>
</evidence>
<keyword evidence="3" id="KW-0677">Repeat</keyword>
<accession>A0A9N9TW78</accession>
<feature type="domain" description="C2H2-type" evidence="10">
    <location>
        <begin position="23"/>
        <end position="51"/>
    </location>
</feature>
<dbReference type="GO" id="GO:0000981">
    <property type="term" value="F:DNA-binding transcription factor activity, RNA polymerase II-specific"/>
    <property type="evidence" value="ECO:0007669"/>
    <property type="project" value="TreeGrafter"/>
</dbReference>
<evidence type="ECO:0000256" key="9">
    <source>
        <dbReference type="PROSITE-ProRule" id="PRU00042"/>
    </source>
</evidence>